<reference evidence="4" key="1">
    <citation type="submission" date="2021-11" db="EMBL/GenBank/DDBJ databases">
        <authorList>
            <person name="Herlambang A."/>
            <person name="Guo Y."/>
            <person name="Takashima Y."/>
            <person name="Nishizawa T."/>
        </authorList>
    </citation>
    <scope>NUCLEOTIDE SEQUENCE</scope>
    <source>
        <strain evidence="4">E1425</strain>
    </source>
</reference>
<name>A0A9P3HJ53_9FUNG</name>
<dbReference type="InterPro" id="IPR031872">
    <property type="entry name" value="NDC10_II"/>
</dbReference>
<evidence type="ECO:0000256" key="1">
    <source>
        <dbReference type="SAM" id="MobiDB-lite"/>
    </source>
</evidence>
<reference evidence="4" key="2">
    <citation type="journal article" date="2022" name="Microbiol. Resour. Announc.">
        <title>Whole-Genome Sequence of Entomortierella parvispora E1425, a Mucoromycotan Fungus Associated with Burkholderiaceae-Related Endosymbiotic Bacteria.</title>
        <authorList>
            <person name="Herlambang A."/>
            <person name="Guo Y."/>
            <person name="Takashima Y."/>
            <person name="Narisawa K."/>
            <person name="Ohta H."/>
            <person name="Nishizawa T."/>
        </authorList>
    </citation>
    <scope>NUCLEOTIDE SEQUENCE</scope>
    <source>
        <strain evidence="4">E1425</strain>
    </source>
</reference>
<dbReference type="InterPro" id="IPR022210">
    <property type="entry name" value="TF_GCR1-like"/>
</dbReference>
<dbReference type="Proteomes" id="UP000827284">
    <property type="component" value="Unassembled WGS sequence"/>
</dbReference>
<dbReference type="PANTHER" id="PTHR37784:SF4">
    <property type="entry name" value="TRANSCRIPTION FACTOR-LIKE PROTEIN EUC1"/>
    <property type="match status" value="1"/>
</dbReference>
<comment type="caution">
    <text evidence="4">The sequence shown here is derived from an EMBL/GenBank/DDBJ whole genome shotgun (WGS) entry which is preliminary data.</text>
</comment>
<dbReference type="InterPro" id="IPR052146">
    <property type="entry name" value="HOT1"/>
</dbReference>
<dbReference type="OrthoDB" id="2431397at2759"/>
<dbReference type="EMBL" id="BQFW01000013">
    <property type="protein sequence ID" value="GJJ77540.1"/>
    <property type="molecule type" value="Genomic_DNA"/>
</dbReference>
<dbReference type="GO" id="GO:0000978">
    <property type="term" value="F:RNA polymerase II cis-regulatory region sequence-specific DNA binding"/>
    <property type="evidence" value="ECO:0007669"/>
    <property type="project" value="TreeGrafter"/>
</dbReference>
<dbReference type="GO" id="GO:0060963">
    <property type="term" value="P:positive regulation of ribosomal protein gene transcription by RNA polymerase II"/>
    <property type="evidence" value="ECO:0007669"/>
    <property type="project" value="TreeGrafter"/>
</dbReference>
<dbReference type="Gene3D" id="1.10.443.20">
    <property type="entry name" value="Centromere DNA-binding protein complex CBF3 subunit, domain 2"/>
    <property type="match status" value="1"/>
</dbReference>
<sequence length="666" mass="75367">MRLIDLFGQNVARPVRKDREQERKFVLGVVLMTRQGKMNNNGKIRYNVVVRNPDVEACPVGALAFYLLEYWLPTSSSAAPPPRVEDHDWVNYHLLSKSTTRTSEIRYATQYKQTREVQDYLNIGVKGKATHLSRRLGAFLARLTGATHEDISKHGGWGTNRLITHYLDGVDASVALQMAGFENGRTENFWLERNVIPDLELQRMVFPFIERACSNPEDKKHYDPFWIQTIDNIMLDRSIFYGRQEENIKIKKIKKRAARKVLSDEAISRRRHLCLLAHLRKVILQDAAVFLLAENKSSRHPIFKREVFRSPEFLAFKKLMAETLAHTSLRPSNLTSVAPVIQRQLEAANALISQQTSRQQTMSTAISKISDNIERLQVYQDRRALHAEQRNQYVLEGVVQGMGKVNDKIDALVKSLAASLSDAAGRMTSITQEQEQGGLSITEGSVLPRLGLLSKEQEAPGAPILSLQLSRVEESSLVAPPPSIIHPRCHDDSGHSVKTQDKIQAVAVVIAHYRRERGEVDPPMPRHMPLCTLVPRPNTLEGVWQEWFYGVNGSPSVVTMDSWYSNLWRSEKNSANPDGKNGFAGLYLFKKTIVQSVLRYIPDNTPIDMAMIAQALQDFQDMLKEDCNSCSIAAYYKLLPKKVSKRFGSSEEKEQGKGKVKAKEQP</sequence>
<feature type="domain" description="Transcription activator GCR1-like" evidence="2">
    <location>
        <begin position="534"/>
        <end position="603"/>
    </location>
</feature>
<accession>A0A9P3HJ53</accession>
<dbReference type="Pfam" id="PF12550">
    <property type="entry name" value="GCR1_C"/>
    <property type="match status" value="1"/>
</dbReference>
<organism evidence="4 5">
    <name type="scientific">Entomortierella parvispora</name>
    <dbReference type="NCBI Taxonomy" id="205924"/>
    <lineage>
        <taxon>Eukaryota</taxon>
        <taxon>Fungi</taxon>
        <taxon>Fungi incertae sedis</taxon>
        <taxon>Mucoromycota</taxon>
        <taxon>Mortierellomycotina</taxon>
        <taxon>Mortierellomycetes</taxon>
        <taxon>Mortierellales</taxon>
        <taxon>Mortierellaceae</taxon>
        <taxon>Entomortierella</taxon>
    </lineage>
</organism>
<dbReference type="InterPro" id="IPR038279">
    <property type="entry name" value="Ndc10_dom2_sf"/>
</dbReference>
<dbReference type="PANTHER" id="PTHR37784">
    <property type="entry name" value="PROTEIN MSN1"/>
    <property type="match status" value="1"/>
</dbReference>
<gene>
    <name evidence="4" type="ORF">EMPS_09899</name>
</gene>
<proteinExistence type="predicted"/>
<feature type="compositionally biased region" description="Basic and acidic residues" evidence="1">
    <location>
        <begin position="648"/>
        <end position="666"/>
    </location>
</feature>
<evidence type="ECO:0000259" key="3">
    <source>
        <dbReference type="Pfam" id="PF16787"/>
    </source>
</evidence>
<keyword evidence="5" id="KW-1185">Reference proteome</keyword>
<dbReference type="GO" id="GO:0000981">
    <property type="term" value="F:DNA-binding transcription factor activity, RNA polymerase II-specific"/>
    <property type="evidence" value="ECO:0007669"/>
    <property type="project" value="TreeGrafter"/>
</dbReference>
<feature type="region of interest" description="Disordered" evidence="1">
    <location>
        <begin position="645"/>
        <end position="666"/>
    </location>
</feature>
<evidence type="ECO:0000313" key="5">
    <source>
        <dbReference type="Proteomes" id="UP000827284"/>
    </source>
</evidence>
<protein>
    <recommendedName>
        <fullName evidence="6">Ndc10 domain-containing protein</fullName>
    </recommendedName>
</protein>
<feature type="domain" description="Ndc10" evidence="3">
    <location>
        <begin position="18"/>
        <end position="313"/>
    </location>
</feature>
<evidence type="ECO:0008006" key="6">
    <source>
        <dbReference type="Google" id="ProtNLM"/>
    </source>
</evidence>
<evidence type="ECO:0000313" key="4">
    <source>
        <dbReference type="EMBL" id="GJJ77540.1"/>
    </source>
</evidence>
<dbReference type="AlphaFoldDB" id="A0A9P3HJ53"/>
<dbReference type="Pfam" id="PF16787">
    <property type="entry name" value="NDC10_II"/>
    <property type="match status" value="1"/>
</dbReference>
<evidence type="ECO:0000259" key="2">
    <source>
        <dbReference type="Pfam" id="PF12550"/>
    </source>
</evidence>